<proteinExistence type="predicted"/>
<gene>
    <name evidence="1" type="ORF">AOC36_06875</name>
</gene>
<evidence type="ECO:0000313" key="2">
    <source>
        <dbReference type="Proteomes" id="UP000063781"/>
    </source>
</evidence>
<dbReference type="OrthoDB" id="1644322at2"/>
<dbReference type="KEGG" id="erl:AOC36_06875"/>
<dbReference type="AlphaFoldDB" id="A0A0X8H094"/>
<evidence type="ECO:0000313" key="1">
    <source>
        <dbReference type="EMBL" id="AMC93714.1"/>
    </source>
</evidence>
<reference evidence="1 2" key="1">
    <citation type="submission" date="2015-10" db="EMBL/GenBank/DDBJ databases">
        <title>Erysipelothrix larvae sp. LV19 isolated from the larval gut of the rhinoceros beetle, Trypoxylus dichotomus.</title>
        <authorList>
            <person name="Lim S."/>
            <person name="Kim B.-C."/>
        </authorList>
    </citation>
    <scope>NUCLEOTIDE SEQUENCE [LARGE SCALE GENOMIC DNA]</scope>
    <source>
        <strain evidence="1 2">LV19</strain>
    </source>
</reference>
<accession>A0A0X8H094</accession>
<dbReference type="Proteomes" id="UP000063781">
    <property type="component" value="Chromosome"/>
</dbReference>
<organism evidence="1 2">
    <name type="scientific">Erysipelothrix larvae</name>
    <dbReference type="NCBI Taxonomy" id="1514105"/>
    <lineage>
        <taxon>Bacteria</taxon>
        <taxon>Bacillati</taxon>
        <taxon>Bacillota</taxon>
        <taxon>Erysipelotrichia</taxon>
        <taxon>Erysipelotrichales</taxon>
        <taxon>Erysipelotrichaceae</taxon>
        <taxon>Erysipelothrix</taxon>
    </lineage>
</organism>
<protein>
    <submittedName>
        <fullName evidence="1">Uncharacterized protein</fullName>
    </submittedName>
</protein>
<dbReference type="RefSeq" id="WP_067632748.1">
    <property type="nucleotide sequence ID" value="NZ_CP013213.1"/>
</dbReference>
<keyword evidence="2" id="KW-1185">Reference proteome</keyword>
<name>A0A0X8H094_9FIRM</name>
<dbReference type="EMBL" id="CP013213">
    <property type="protein sequence ID" value="AMC93714.1"/>
    <property type="molecule type" value="Genomic_DNA"/>
</dbReference>
<sequence length="122" mass="14489">MRKRSPKFFVDYNDYHDRPFGLKWGTAFALAELVSVIDTNKKDAKKEVYEFPEMSREEIDHVLQHAFLKSKKVSIQMNIRDHDDHLIENVIGKFEGFSDSEFLYIDGQELAWELIRHIQELD</sequence>
<dbReference type="STRING" id="1514105.AOC36_06875"/>